<accession>A0ABS3NRV2</accession>
<reference evidence="2 3" key="1">
    <citation type="submission" date="2021-03" db="EMBL/GenBank/DDBJ databases">
        <authorList>
            <person name="Shang D.-D."/>
            <person name="Du Z.-J."/>
            <person name="Chen G.-J."/>
        </authorList>
    </citation>
    <scope>NUCLEOTIDE SEQUENCE [LARGE SCALE GENOMIC DNA]</scope>
    <source>
        <strain evidence="2 3">F1192</strain>
    </source>
</reference>
<name>A0ABS3NRV2_9GAMM</name>
<dbReference type="InterPro" id="IPR000182">
    <property type="entry name" value="GNAT_dom"/>
</dbReference>
<dbReference type="CDD" id="cd04301">
    <property type="entry name" value="NAT_SF"/>
    <property type="match status" value="1"/>
</dbReference>
<evidence type="ECO:0000259" key="1">
    <source>
        <dbReference type="PROSITE" id="PS51186"/>
    </source>
</evidence>
<gene>
    <name evidence="2" type="ORF">J3492_11155</name>
</gene>
<feature type="domain" description="N-acetyltransferase" evidence="1">
    <location>
        <begin position="12"/>
        <end position="148"/>
    </location>
</feature>
<evidence type="ECO:0000313" key="3">
    <source>
        <dbReference type="Proteomes" id="UP000664554"/>
    </source>
</evidence>
<dbReference type="RefSeq" id="WP_207992133.1">
    <property type="nucleotide sequence ID" value="NZ_JAGBKM010000023.1"/>
</dbReference>
<comment type="caution">
    <text evidence="2">The sequence shown here is derived from an EMBL/GenBank/DDBJ whole genome shotgun (WGS) entry which is preliminary data.</text>
</comment>
<dbReference type="SUPFAM" id="SSF55729">
    <property type="entry name" value="Acyl-CoA N-acyltransferases (Nat)"/>
    <property type="match status" value="1"/>
</dbReference>
<dbReference type="Pfam" id="PF00583">
    <property type="entry name" value="Acetyltransf_1"/>
    <property type="match status" value="1"/>
</dbReference>
<evidence type="ECO:0000313" key="2">
    <source>
        <dbReference type="EMBL" id="MBO1531765.1"/>
    </source>
</evidence>
<dbReference type="PROSITE" id="PS51186">
    <property type="entry name" value="GNAT"/>
    <property type="match status" value="1"/>
</dbReference>
<dbReference type="Proteomes" id="UP000664554">
    <property type="component" value="Unassembled WGS sequence"/>
</dbReference>
<dbReference type="EMBL" id="JAGBKM010000023">
    <property type="protein sequence ID" value="MBO1531765.1"/>
    <property type="molecule type" value="Genomic_DNA"/>
</dbReference>
<dbReference type="Gene3D" id="3.40.630.30">
    <property type="match status" value="1"/>
</dbReference>
<protein>
    <submittedName>
        <fullName evidence="2">GNAT family N-acetyltransferase</fullName>
    </submittedName>
</protein>
<organism evidence="2 3">
    <name type="scientific">Psychrobacter coccoides</name>
    <dbReference type="NCBI Taxonomy" id="2818440"/>
    <lineage>
        <taxon>Bacteria</taxon>
        <taxon>Pseudomonadati</taxon>
        <taxon>Pseudomonadota</taxon>
        <taxon>Gammaproteobacteria</taxon>
        <taxon>Moraxellales</taxon>
        <taxon>Moraxellaceae</taxon>
        <taxon>Psychrobacter</taxon>
    </lineage>
</organism>
<dbReference type="InterPro" id="IPR016181">
    <property type="entry name" value="Acyl_CoA_acyltransferase"/>
</dbReference>
<keyword evidence="3" id="KW-1185">Reference proteome</keyword>
<sequence>MKVTKLSSDYANKISELCNQELDQLYLLGTAYQSPKLSNYLKFICEEKLEEFYGVKDGDELVAVIQYRKPDSYLHINHMVVTSSHQGLGLGKKLLFWAFKQAELSNLDVSLDVDLINKKAFDWYLASGFKVASETKTSILDLKSQNPNTIVYHDKENLANFGFSNANIEGLEGLSFYFVEPNTLLLKNITKLENDTLDKLYDAVNGLLVVNSDALPENTLSASIYNKVMIGMVKPMN</sequence>
<proteinExistence type="predicted"/>